<name>A0A9D2HIG7_9FIRM</name>
<reference evidence="2" key="2">
    <citation type="submission" date="2021-04" db="EMBL/GenBank/DDBJ databases">
        <authorList>
            <person name="Gilroy R."/>
        </authorList>
    </citation>
    <scope>NUCLEOTIDE SEQUENCE</scope>
    <source>
        <strain evidence="2">CHK178-16964</strain>
    </source>
</reference>
<keyword evidence="1" id="KW-0472">Membrane</keyword>
<proteinExistence type="predicted"/>
<organism evidence="2 3">
    <name type="scientific">Candidatus Lachnoclostridium stercoravium</name>
    <dbReference type="NCBI Taxonomy" id="2838633"/>
    <lineage>
        <taxon>Bacteria</taxon>
        <taxon>Bacillati</taxon>
        <taxon>Bacillota</taxon>
        <taxon>Clostridia</taxon>
        <taxon>Lachnospirales</taxon>
        <taxon>Lachnospiraceae</taxon>
    </lineage>
</organism>
<dbReference type="AlphaFoldDB" id="A0A9D2HIG7"/>
<evidence type="ECO:0000313" key="2">
    <source>
        <dbReference type="EMBL" id="HJA70923.1"/>
    </source>
</evidence>
<evidence type="ECO:0008006" key="4">
    <source>
        <dbReference type="Google" id="ProtNLM"/>
    </source>
</evidence>
<dbReference type="Proteomes" id="UP000823900">
    <property type="component" value="Unassembled WGS sequence"/>
</dbReference>
<keyword evidence="1" id="KW-1133">Transmembrane helix</keyword>
<feature type="transmembrane region" description="Helical" evidence="1">
    <location>
        <begin position="12"/>
        <end position="34"/>
    </location>
</feature>
<comment type="caution">
    <text evidence="2">The sequence shown here is derived from an EMBL/GenBank/DDBJ whole genome shotgun (WGS) entry which is preliminary data.</text>
</comment>
<protein>
    <recommendedName>
        <fullName evidence="4">TadE-like protein</fullName>
    </recommendedName>
</protein>
<sequence>MKKWKDNRGVIMVEASIYFPIAIFTVFAMIYYGMMKYQESILAFEVQKMATIGAREAAYPGYEVFAEDGSLLSAAVDFKPGTDFNSKVADYYAAYSEQLYDEWKFSFDEYEGNIAGDLEELMNQKTFLSGIETNATVNIKSNVISRTITVEATYGLDTPKFLNYIGVPLDLKLKTVTVQSASNPVDIVRNTDLAIDLIDFLLEQLGLKDNVQAFLQKVEDIKNKIL</sequence>
<accession>A0A9D2HIG7</accession>
<reference evidence="2" key="1">
    <citation type="journal article" date="2021" name="PeerJ">
        <title>Extensive microbial diversity within the chicken gut microbiome revealed by metagenomics and culture.</title>
        <authorList>
            <person name="Gilroy R."/>
            <person name="Ravi A."/>
            <person name="Getino M."/>
            <person name="Pursley I."/>
            <person name="Horton D.L."/>
            <person name="Alikhan N.F."/>
            <person name="Baker D."/>
            <person name="Gharbi K."/>
            <person name="Hall N."/>
            <person name="Watson M."/>
            <person name="Adriaenssens E.M."/>
            <person name="Foster-Nyarko E."/>
            <person name="Jarju S."/>
            <person name="Secka A."/>
            <person name="Antonio M."/>
            <person name="Oren A."/>
            <person name="Chaudhuri R.R."/>
            <person name="La Ragione R."/>
            <person name="Hildebrand F."/>
            <person name="Pallen M.J."/>
        </authorList>
    </citation>
    <scope>NUCLEOTIDE SEQUENCE</scope>
    <source>
        <strain evidence="2">CHK178-16964</strain>
    </source>
</reference>
<evidence type="ECO:0000256" key="1">
    <source>
        <dbReference type="SAM" id="Phobius"/>
    </source>
</evidence>
<keyword evidence="1" id="KW-0812">Transmembrane</keyword>
<evidence type="ECO:0000313" key="3">
    <source>
        <dbReference type="Proteomes" id="UP000823900"/>
    </source>
</evidence>
<dbReference type="EMBL" id="DWZA01000047">
    <property type="protein sequence ID" value="HJA70923.1"/>
    <property type="molecule type" value="Genomic_DNA"/>
</dbReference>
<gene>
    <name evidence="2" type="ORF">IAA07_04990</name>
</gene>